<evidence type="ECO:0000313" key="2">
    <source>
        <dbReference type="EMBL" id="KFN46249.1"/>
    </source>
</evidence>
<dbReference type="InterPro" id="IPR032676">
    <property type="entry name" value="YkuD_2"/>
</dbReference>
<comment type="caution">
    <text evidence="2">The sequence shown here is derived from an EMBL/GenBank/DDBJ whole genome shotgun (WGS) entry which is preliminary data.</text>
</comment>
<dbReference type="PATRIC" id="fig|1384056.3.peg.1450"/>
<dbReference type="STRING" id="1384056.N787_11160"/>
<dbReference type="EMBL" id="AVCK01000018">
    <property type="protein sequence ID" value="KFN46249.1"/>
    <property type="molecule type" value="Genomic_DNA"/>
</dbReference>
<dbReference type="Proteomes" id="UP000029393">
    <property type="component" value="Unassembled WGS sequence"/>
</dbReference>
<dbReference type="Pfam" id="PF13645">
    <property type="entry name" value="YkuD_2"/>
    <property type="match status" value="1"/>
</dbReference>
<organism evidence="2 3">
    <name type="scientific">Arenimonas metalli CF5-1</name>
    <dbReference type="NCBI Taxonomy" id="1384056"/>
    <lineage>
        <taxon>Bacteria</taxon>
        <taxon>Pseudomonadati</taxon>
        <taxon>Pseudomonadota</taxon>
        <taxon>Gammaproteobacteria</taxon>
        <taxon>Lysobacterales</taxon>
        <taxon>Lysobacteraceae</taxon>
        <taxon>Arenimonas</taxon>
    </lineage>
</organism>
<feature type="signal peptide" evidence="1">
    <location>
        <begin position="1"/>
        <end position="18"/>
    </location>
</feature>
<dbReference type="OrthoDB" id="9815195at2"/>
<dbReference type="AlphaFoldDB" id="A0A091B5W0"/>
<dbReference type="PANTHER" id="PTHR38477:SF1">
    <property type="entry name" value="MUREIN L,D-TRANSPEPTIDASE CATALYTIC DOMAIN FAMILY PROTEIN"/>
    <property type="match status" value="1"/>
</dbReference>
<evidence type="ECO:0000256" key="1">
    <source>
        <dbReference type="SAM" id="SignalP"/>
    </source>
</evidence>
<sequence length="228" mass="24549">MKRLLPPLLALAALPLQAADGLASQLAGQAPGLDPKVLSLALEASECARAGAMAPDAEKLAVIDYSRPSTEPRLWVFDLGTRRLLFAEHVAHGRGSGENLAQAFSNLEGSHQSSLGLFRTAETYHGGNGYSLRMDGLEPGVNDAARDRLIVMHGAPYVDPLQALRQGRLGRSFGCPAVRPQVAREVIDTLKQGQLLFAYYPDKQWLQGSRLLGCGRQTAARPAATRRD</sequence>
<dbReference type="eggNOG" id="COG1376">
    <property type="taxonomic scope" value="Bacteria"/>
</dbReference>
<dbReference type="RefSeq" id="WP_034212250.1">
    <property type="nucleotide sequence ID" value="NZ_AVCK01000018.1"/>
</dbReference>
<reference evidence="2 3" key="1">
    <citation type="submission" date="2013-09" db="EMBL/GenBank/DDBJ databases">
        <title>Genome sequencing of Arenimonas metalli.</title>
        <authorList>
            <person name="Chen F."/>
            <person name="Wang G."/>
        </authorList>
    </citation>
    <scope>NUCLEOTIDE SEQUENCE [LARGE SCALE GENOMIC DNA]</scope>
    <source>
        <strain evidence="2 3">CF5-1</strain>
    </source>
</reference>
<keyword evidence="3" id="KW-1185">Reference proteome</keyword>
<keyword evidence="1" id="KW-0732">Signal</keyword>
<dbReference type="PANTHER" id="PTHR38477">
    <property type="entry name" value="HYPOTHETICAL EXPORTED PROTEIN"/>
    <property type="match status" value="1"/>
</dbReference>
<feature type="chain" id="PRO_5001869425" description="YkuD domain-containing protein" evidence="1">
    <location>
        <begin position="19"/>
        <end position="228"/>
    </location>
</feature>
<protein>
    <recommendedName>
        <fullName evidence="4">YkuD domain-containing protein</fullName>
    </recommendedName>
</protein>
<proteinExistence type="predicted"/>
<evidence type="ECO:0000313" key="3">
    <source>
        <dbReference type="Proteomes" id="UP000029393"/>
    </source>
</evidence>
<accession>A0A091B5W0</accession>
<evidence type="ECO:0008006" key="4">
    <source>
        <dbReference type="Google" id="ProtNLM"/>
    </source>
</evidence>
<name>A0A091B5W0_9GAMM</name>
<gene>
    <name evidence="2" type="ORF">N787_11160</name>
</gene>